<name>A0A5B7G767_PORTR</name>
<feature type="region of interest" description="Disordered" evidence="1">
    <location>
        <begin position="35"/>
        <end position="67"/>
    </location>
</feature>
<reference evidence="2 3" key="1">
    <citation type="submission" date="2019-05" db="EMBL/GenBank/DDBJ databases">
        <title>Another draft genome of Portunus trituberculatus and its Hox gene families provides insights of decapod evolution.</title>
        <authorList>
            <person name="Jeong J.-H."/>
            <person name="Song I."/>
            <person name="Kim S."/>
            <person name="Choi T."/>
            <person name="Kim D."/>
            <person name="Ryu S."/>
            <person name="Kim W."/>
        </authorList>
    </citation>
    <scope>NUCLEOTIDE SEQUENCE [LARGE SCALE GENOMIC DNA]</scope>
    <source>
        <tissue evidence="2">Muscle</tissue>
    </source>
</reference>
<evidence type="ECO:0000256" key="1">
    <source>
        <dbReference type="SAM" id="MobiDB-lite"/>
    </source>
</evidence>
<accession>A0A5B7G767</accession>
<evidence type="ECO:0000313" key="2">
    <source>
        <dbReference type="EMBL" id="MPC55791.1"/>
    </source>
</evidence>
<evidence type="ECO:0000313" key="3">
    <source>
        <dbReference type="Proteomes" id="UP000324222"/>
    </source>
</evidence>
<dbReference type="AlphaFoldDB" id="A0A5B7G767"/>
<organism evidence="2 3">
    <name type="scientific">Portunus trituberculatus</name>
    <name type="common">Swimming crab</name>
    <name type="synonym">Neptunus trituberculatus</name>
    <dbReference type="NCBI Taxonomy" id="210409"/>
    <lineage>
        <taxon>Eukaryota</taxon>
        <taxon>Metazoa</taxon>
        <taxon>Ecdysozoa</taxon>
        <taxon>Arthropoda</taxon>
        <taxon>Crustacea</taxon>
        <taxon>Multicrustacea</taxon>
        <taxon>Malacostraca</taxon>
        <taxon>Eumalacostraca</taxon>
        <taxon>Eucarida</taxon>
        <taxon>Decapoda</taxon>
        <taxon>Pleocyemata</taxon>
        <taxon>Brachyura</taxon>
        <taxon>Eubrachyura</taxon>
        <taxon>Portunoidea</taxon>
        <taxon>Portunidae</taxon>
        <taxon>Portuninae</taxon>
        <taxon>Portunus</taxon>
    </lineage>
</organism>
<proteinExistence type="predicted"/>
<feature type="compositionally biased region" description="Acidic residues" evidence="1">
    <location>
        <begin position="45"/>
        <end position="60"/>
    </location>
</feature>
<sequence length="140" mass="15208">MKKEEDEINKHAAKGFQQSFPHSCLCAASENLRSNINHSSPAGELGEEKEEEEEEEEEEEGRLAGRQAGRQALAGINTALSSLSAPCSDFGRLRHFALAIQELLHHAPRVPVSVTFLSAASATSNSNISFCNLFSIIDIV</sequence>
<dbReference type="EMBL" id="VSRR010013432">
    <property type="protein sequence ID" value="MPC55791.1"/>
    <property type="molecule type" value="Genomic_DNA"/>
</dbReference>
<protein>
    <submittedName>
        <fullName evidence="2">Uncharacterized protein</fullName>
    </submittedName>
</protein>
<dbReference type="Proteomes" id="UP000324222">
    <property type="component" value="Unassembled WGS sequence"/>
</dbReference>
<keyword evidence="3" id="KW-1185">Reference proteome</keyword>
<comment type="caution">
    <text evidence="2">The sequence shown here is derived from an EMBL/GenBank/DDBJ whole genome shotgun (WGS) entry which is preliminary data.</text>
</comment>
<gene>
    <name evidence="2" type="ORF">E2C01_049735</name>
</gene>